<dbReference type="Proteomes" id="UP000094565">
    <property type="component" value="Chromosome 3"/>
</dbReference>
<sequence length="356" mass="39739">MTFFRRSLQSSKSNSTTSISSLYATPSSVDTLTPEFVPEVIDDELNSLHFKFTNFALDDEVVDIASETATEASGVATMKTSPSMRTGSDVKWCVLLVGLPASGKSTVVRQLKQYLTTGTKQKGRVEIYNAGNVRRSQHPKRADSGFFEFGSASTNGRLRETFARDTLAMLLGDLQNDHVDIGILDATNSTRERRKSLLEQIHAASPSTNIQTLILEVQCTNKSMRRFNIERKAQNADYIHIPRDVAVKDFFNRVQVYESHFEPVSAQELASLKLPYLSMINVGEEIIYNFENAKQTDFSLDDPIFLLICSFVTEYRTQYAPTYLMTLKSFYASEYAPLVSTPLAFAATSAETASTQ</sequence>
<proteinExistence type="predicted"/>
<evidence type="ECO:0000256" key="3">
    <source>
        <dbReference type="SAM" id="MobiDB-lite"/>
    </source>
</evidence>
<keyword evidence="6" id="KW-1185">Reference proteome</keyword>
<dbReference type="GO" id="GO:0006003">
    <property type="term" value="P:fructose 2,6-bisphosphate metabolic process"/>
    <property type="evidence" value="ECO:0007669"/>
    <property type="project" value="InterPro"/>
</dbReference>
<evidence type="ECO:0000256" key="1">
    <source>
        <dbReference type="ARBA" id="ARBA00022741"/>
    </source>
</evidence>
<dbReference type="InterPro" id="IPR003094">
    <property type="entry name" value="6Pfruct_kin"/>
</dbReference>
<dbReference type="GO" id="GO:0004331">
    <property type="term" value="F:fructose-2,6-bisphosphate 2-phosphatase activity"/>
    <property type="evidence" value="ECO:0007669"/>
    <property type="project" value="TreeGrafter"/>
</dbReference>
<evidence type="ECO:0000259" key="4">
    <source>
        <dbReference type="Pfam" id="PF01591"/>
    </source>
</evidence>
<organism evidence="5 6">
    <name type="scientific">Komagataella pastoris</name>
    <name type="common">Yeast</name>
    <name type="synonym">Pichia pastoris</name>
    <dbReference type="NCBI Taxonomy" id="4922"/>
    <lineage>
        <taxon>Eukaryota</taxon>
        <taxon>Fungi</taxon>
        <taxon>Dikarya</taxon>
        <taxon>Ascomycota</taxon>
        <taxon>Saccharomycotina</taxon>
        <taxon>Pichiomycetes</taxon>
        <taxon>Pichiales</taxon>
        <taxon>Pichiaceae</taxon>
        <taxon>Komagataella</taxon>
    </lineage>
</organism>
<protein>
    <submittedName>
        <fullName evidence="5">BA75_04308T0</fullName>
    </submittedName>
</protein>
<dbReference type="GO" id="GO:0003873">
    <property type="term" value="F:6-phosphofructo-2-kinase activity"/>
    <property type="evidence" value="ECO:0007669"/>
    <property type="project" value="InterPro"/>
</dbReference>
<keyword evidence="1" id="KW-0547">Nucleotide-binding</keyword>
<dbReference type="GO" id="GO:0006000">
    <property type="term" value="P:fructose metabolic process"/>
    <property type="evidence" value="ECO:0007669"/>
    <property type="project" value="InterPro"/>
</dbReference>
<dbReference type="GO" id="GO:0005524">
    <property type="term" value="F:ATP binding"/>
    <property type="evidence" value="ECO:0007669"/>
    <property type="project" value="UniProtKB-KW"/>
</dbReference>
<dbReference type="Pfam" id="PF01591">
    <property type="entry name" value="6PF2K"/>
    <property type="match status" value="1"/>
</dbReference>
<feature type="region of interest" description="Disordered" evidence="3">
    <location>
        <begin position="1"/>
        <end position="20"/>
    </location>
</feature>
<keyword evidence="2" id="KW-0067">ATP-binding</keyword>
<dbReference type="OrthoDB" id="267323at2759"/>
<dbReference type="SUPFAM" id="SSF52540">
    <property type="entry name" value="P-loop containing nucleoside triphosphate hydrolases"/>
    <property type="match status" value="1"/>
</dbReference>
<feature type="domain" description="6-phosphofructo-2-kinase" evidence="4">
    <location>
        <begin position="83"/>
        <end position="289"/>
    </location>
</feature>
<gene>
    <name evidence="5" type="primary">PFK27</name>
    <name evidence="5" type="ORF">ATY40_BA7504308</name>
</gene>
<dbReference type="Gene3D" id="3.40.50.300">
    <property type="entry name" value="P-loop containing nucleotide triphosphate hydrolases"/>
    <property type="match status" value="1"/>
</dbReference>
<dbReference type="AlphaFoldDB" id="A0A1B2JF73"/>
<evidence type="ECO:0000313" key="5">
    <source>
        <dbReference type="EMBL" id="ANZ76495.1"/>
    </source>
</evidence>
<dbReference type="InterPro" id="IPR013079">
    <property type="entry name" value="6Phosfructo_kin"/>
</dbReference>
<dbReference type="InterPro" id="IPR027417">
    <property type="entry name" value="P-loop_NTPase"/>
</dbReference>
<evidence type="ECO:0000313" key="6">
    <source>
        <dbReference type="Proteomes" id="UP000094565"/>
    </source>
</evidence>
<name>A0A1B2JF73_PICPA</name>
<dbReference type="EMBL" id="CP014586">
    <property type="protein sequence ID" value="ANZ76495.1"/>
    <property type="molecule type" value="Genomic_DNA"/>
</dbReference>
<reference evidence="5 6" key="1">
    <citation type="submission" date="2016-02" db="EMBL/GenBank/DDBJ databases">
        <title>Comparative genomic and transcriptomic foundation for Pichia pastoris.</title>
        <authorList>
            <person name="Love K.R."/>
            <person name="Shah K.A."/>
            <person name="Whittaker C.A."/>
            <person name="Wu J."/>
            <person name="Bartlett M.C."/>
            <person name="Ma D."/>
            <person name="Leeson R.L."/>
            <person name="Priest M."/>
            <person name="Young S.K."/>
            <person name="Love J.C."/>
        </authorList>
    </citation>
    <scope>NUCLEOTIDE SEQUENCE [LARGE SCALE GENOMIC DNA]</scope>
    <source>
        <strain evidence="5 6">ATCC 28485</strain>
    </source>
</reference>
<dbReference type="PANTHER" id="PTHR10606">
    <property type="entry name" value="6-PHOSPHOFRUCTO-2-KINASE/FRUCTOSE-2,6-BISPHOSPHATASE"/>
    <property type="match status" value="1"/>
</dbReference>
<accession>A0A1B2JF73</accession>
<dbReference type="PANTHER" id="PTHR10606:SF1">
    <property type="entry name" value="6-PHOSPHOFRUCTO-2-KINASE 2"/>
    <property type="match status" value="1"/>
</dbReference>
<dbReference type="GO" id="GO:0005829">
    <property type="term" value="C:cytosol"/>
    <property type="evidence" value="ECO:0007669"/>
    <property type="project" value="TreeGrafter"/>
</dbReference>
<feature type="compositionally biased region" description="Low complexity" evidence="3">
    <location>
        <begin position="7"/>
        <end position="20"/>
    </location>
</feature>
<evidence type="ECO:0000256" key="2">
    <source>
        <dbReference type="ARBA" id="ARBA00022840"/>
    </source>
</evidence>